<sequence>MSPDPPPKPTILLSPPCPSSSKAHPTALEETGSGAKPKLGDEGDCAVTFLLASGHRMTLHFPPDVTIDQARQALYSRWPEDWEDQAPSSASLLKIIYFGRFLENSSTLADNKLGPGTPNIVHVSIKLKAPSLKDSPVKGDVTSPKCCPCSIL</sequence>
<dbReference type="InterPro" id="IPR040015">
    <property type="entry name" value="UBL3-like"/>
</dbReference>
<dbReference type="OrthoDB" id="1043111at2759"/>
<feature type="region of interest" description="Disordered" evidence="1">
    <location>
        <begin position="1"/>
        <end position="39"/>
    </location>
</feature>
<evidence type="ECO:0000256" key="1">
    <source>
        <dbReference type="SAM" id="MobiDB-lite"/>
    </source>
</evidence>
<proteinExistence type="predicted"/>
<dbReference type="EMBL" id="KZ988099">
    <property type="protein sequence ID" value="RKP13136.1"/>
    <property type="molecule type" value="Genomic_DNA"/>
</dbReference>
<accession>A0A4P9Y2K6</accession>
<gene>
    <name evidence="3" type="ORF">BJ684DRAFT_16434</name>
</gene>
<dbReference type="InterPro" id="IPR039540">
    <property type="entry name" value="UBL3-like_ubiquitin_dom"/>
</dbReference>
<reference evidence="4" key="1">
    <citation type="journal article" date="2018" name="Nat. Microbiol.">
        <title>Leveraging single-cell genomics to expand the fungal tree of life.</title>
        <authorList>
            <person name="Ahrendt S.R."/>
            <person name="Quandt C.A."/>
            <person name="Ciobanu D."/>
            <person name="Clum A."/>
            <person name="Salamov A."/>
            <person name="Andreopoulos B."/>
            <person name="Cheng J.F."/>
            <person name="Woyke T."/>
            <person name="Pelin A."/>
            <person name="Henrissat B."/>
            <person name="Reynolds N.K."/>
            <person name="Benny G.L."/>
            <person name="Smith M.E."/>
            <person name="James T.Y."/>
            <person name="Grigoriev I.V."/>
        </authorList>
    </citation>
    <scope>NUCLEOTIDE SEQUENCE [LARGE SCALE GENOMIC DNA]</scope>
</reference>
<keyword evidence="4" id="KW-1185">Reference proteome</keyword>
<evidence type="ECO:0000313" key="3">
    <source>
        <dbReference type="EMBL" id="RKP13136.1"/>
    </source>
</evidence>
<dbReference type="PANTHER" id="PTHR13169">
    <property type="entry name" value="UBIQUITIN-LIKE PROTEIN 3 HCG-1 PROTEIN"/>
    <property type="match status" value="1"/>
</dbReference>
<dbReference type="Proteomes" id="UP000267251">
    <property type="component" value="Unassembled WGS sequence"/>
</dbReference>
<dbReference type="SUPFAM" id="SSF54236">
    <property type="entry name" value="Ubiquitin-like"/>
    <property type="match status" value="1"/>
</dbReference>
<dbReference type="PANTHER" id="PTHR13169:SF0">
    <property type="entry name" value="UBIQUITIN-LIKE PROTEIN 3"/>
    <property type="match status" value="1"/>
</dbReference>
<evidence type="ECO:0000259" key="2">
    <source>
        <dbReference type="Pfam" id="PF13881"/>
    </source>
</evidence>
<dbReference type="InterPro" id="IPR029071">
    <property type="entry name" value="Ubiquitin-like_domsf"/>
</dbReference>
<organism evidence="3 4">
    <name type="scientific">Piptocephalis cylindrospora</name>
    <dbReference type="NCBI Taxonomy" id="1907219"/>
    <lineage>
        <taxon>Eukaryota</taxon>
        <taxon>Fungi</taxon>
        <taxon>Fungi incertae sedis</taxon>
        <taxon>Zoopagomycota</taxon>
        <taxon>Zoopagomycotina</taxon>
        <taxon>Zoopagomycetes</taxon>
        <taxon>Zoopagales</taxon>
        <taxon>Piptocephalidaceae</taxon>
        <taxon>Piptocephalis</taxon>
    </lineage>
</organism>
<protein>
    <submittedName>
        <fullName evidence="3">Ubiquitin-related domain-containing protein</fullName>
    </submittedName>
</protein>
<dbReference type="Pfam" id="PF13881">
    <property type="entry name" value="Rad60-SLD_2"/>
    <property type="match status" value="1"/>
</dbReference>
<name>A0A4P9Y2K6_9FUNG</name>
<evidence type="ECO:0000313" key="4">
    <source>
        <dbReference type="Proteomes" id="UP000267251"/>
    </source>
</evidence>
<dbReference type="AlphaFoldDB" id="A0A4P9Y2K6"/>
<dbReference type="Gene3D" id="3.10.20.90">
    <property type="entry name" value="Phosphatidylinositol 3-kinase Catalytic Subunit, Chain A, domain 1"/>
    <property type="match status" value="1"/>
</dbReference>
<feature type="domain" description="UBL3-like ubiquitin" evidence="2">
    <location>
        <begin position="47"/>
        <end position="147"/>
    </location>
</feature>